<evidence type="ECO:0000256" key="4">
    <source>
        <dbReference type="ARBA" id="ARBA00022982"/>
    </source>
</evidence>
<dbReference type="AlphaFoldDB" id="A0A128FD83"/>
<dbReference type="PANTHER" id="PTHR33751:SF9">
    <property type="entry name" value="CYTOCHROME C4"/>
    <property type="match status" value="1"/>
</dbReference>
<keyword evidence="4" id="KW-0249">Electron transport</keyword>
<organism evidence="9 10">
    <name type="scientific">Grimontia marina</name>
    <dbReference type="NCBI Taxonomy" id="646534"/>
    <lineage>
        <taxon>Bacteria</taxon>
        <taxon>Pseudomonadati</taxon>
        <taxon>Pseudomonadota</taxon>
        <taxon>Gammaproteobacteria</taxon>
        <taxon>Vibrionales</taxon>
        <taxon>Vibrionaceae</taxon>
        <taxon>Grimontia</taxon>
    </lineage>
</organism>
<dbReference type="OrthoDB" id="9773456at2"/>
<dbReference type="GO" id="GO:0009055">
    <property type="term" value="F:electron transfer activity"/>
    <property type="evidence" value="ECO:0007669"/>
    <property type="project" value="InterPro"/>
</dbReference>
<evidence type="ECO:0000256" key="3">
    <source>
        <dbReference type="ARBA" id="ARBA00022723"/>
    </source>
</evidence>
<accession>A0A128FD83</accession>
<feature type="domain" description="Cytochrome c" evidence="8">
    <location>
        <begin position="24"/>
        <end position="105"/>
    </location>
</feature>
<dbReference type="SUPFAM" id="SSF46626">
    <property type="entry name" value="Cytochrome c"/>
    <property type="match status" value="1"/>
</dbReference>
<keyword evidence="7" id="KW-0732">Signal</keyword>
<dbReference type="InterPro" id="IPR050597">
    <property type="entry name" value="Cytochrome_c_Oxidase_Subunit"/>
</dbReference>
<dbReference type="RefSeq" id="WP_062711756.1">
    <property type="nucleotide sequence ID" value="NZ_CAWRCI010000030.1"/>
</dbReference>
<dbReference type="GO" id="GO:0020037">
    <property type="term" value="F:heme binding"/>
    <property type="evidence" value="ECO:0007669"/>
    <property type="project" value="InterPro"/>
</dbReference>
<dbReference type="PROSITE" id="PS51007">
    <property type="entry name" value="CYTC"/>
    <property type="match status" value="1"/>
</dbReference>
<keyword evidence="3 6" id="KW-0479">Metal-binding</keyword>
<dbReference type="GO" id="GO:0046872">
    <property type="term" value="F:metal ion binding"/>
    <property type="evidence" value="ECO:0007669"/>
    <property type="project" value="UniProtKB-KW"/>
</dbReference>
<evidence type="ECO:0000256" key="6">
    <source>
        <dbReference type="PROSITE-ProRule" id="PRU00433"/>
    </source>
</evidence>
<dbReference type="Pfam" id="PF00034">
    <property type="entry name" value="Cytochrom_C"/>
    <property type="match status" value="1"/>
</dbReference>
<keyword evidence="5 6" id="KW-0408">Iron</keyword>
<dbReference type="PANTHER" id="PTHR33751">
    <property type="entry name" value="CBB3-TYPE CYTOCHROME C OXIDASE SUBUNIT FIXP"/>
    <property type="match status" value="1"/>
</dbReference>
<proteinExistence type="predicted"/>
<evidence type="ECO:0000259" key="8">
    <source>
        <dbReference type="PROSITE" id="PS51007"/>
    </source>
</evidence>
<evidence type="ECO:0000256" key="2">
    <source>
        <dbReference type="ARBA" id="ARBA00022617"/>
    </source>
</evidence>
<sequence>MLRSLGTLCAVLLSTHVMAIEGEGDPSIGKQKAYTCQFCHGETGYTPKKDYPHINGQNTQYLYNVMKSYQAGERTGAMGNMMRQQMSVLSDQDMKDIAAFYASQERGKPQ</sequence>
<feature type="chain" id="PRO_5007282349" evidence="7">
    <location>
        <begin position="20"/>
        <end position="110"/>
    </location>
</feature>
<dbReference type="InterPro" id="IPR036909">
    <property type="entry name" value="Cyt_c-like_dom_sf"/>
</dbReference>
<keyword evidence="1" id="KW-0813">Transport</keyword>
<evidence type="ECO:0000256" key="1">
    <source>
        <dbReference type="ARBA" id="ARBA00022448"/>
    </source>
</evidence>
<evidence type="ECO:0000313" key="9">
    <source>
        <dbReference type="EMBL" id="CZF84470.1"/>
    </source>
</evidence>
<dbReference type="EMBL" id="FIZY01000030">
    <property type="protein sequence ID" value="CZF84470.1"/>
    <property type="molecule type" value="Genomic_DNA"/>
</dbReference>
<protein>
    <submittedName>
        <fullName evidence="9">Cytochrome c-554(548)</fullName>
    </submittedName>
</protein>
<reference evidence="10" key="1">
    <citation type="submission" date="2016-02" db="EMBL/GenBank/DDBJ databases">
        <authorList>
            <person name="Rodrigo-Torres Lidia"/>
            <person name="Arahal R.David."/>
        </authorList>
    </citation>
    <scope>NUCLEOTIDE SEQUENCE [LARGE SCALE GENOMIC DNA]</scope>
    <source>
        <strain evidence="10">CECT 8713</strain>
    </source>
</reference>
<gene>
    <name evidence="9" type="ORF">GMA8713_03113</name>
</gene>
<feature type="signal peptide" evidence="7">
    <location>
        <begin position="1"/>
        <end position="19"/>
    </location>
</feature>
<keyword evidence="10" id="KW-1185">Reference proteome</keyword>
<evidence type="ECO:0000313" key="10">
    <source>
        <dbReference type="Proteomes" id="UP000073601"/>
    </source>
</evidence>
<name>A0A128FD83_9GAMM</name>
<dbReference type="InterPro" id="IPR009056">
    <property type="entry name" value="Cyt_c-like_dom"/>
</dbReference>
<dbReference type="Gene3D" id="1.10.760.10">
    <property type="entry name" value="Cytochrome c-like domain"/>
    <property type="match status" value="1"/>
</dbReference>
<dbReference type="Proteomes" id="UP000073601">
    <property type="component" value="Unassembled WGS sequence"/>
</dbReference>
<evidence type="ECO:0000256" key="5">
    <source>
        <dbReference type="ARBA" id="ARBA00023004"/>
    </source>
</evidence>
<keyword evidence="2 6" id="KW-0349">Heme</keyword>
<evidence type="ECO:0000256" key="7">
    <source>
        <dbReference type="SAM" id="SignalP"/>
    </source>
</evidence>